<keyword evidence="8" id="KW-1185">Reference proteome</keyword>
<organism evidence="7 8">
    <name type="scientific">Exiguobacterium sibiricum (strain DSM 17290 / CCUG 55495 / CIP 109462 / JCM 13490 / 255-15)</name>
    <dbReference type="NCBI Taxonomy" id="262543"/>
    <lineage>
        <taxon>Bacteria</taxon>
        <taxon>Bacillati</taxon>
        <taxon>Bacillota</taxon>
        <taxon>Bacilli</taxon>
        <taxon>Bacillales</taxon>
        <taxon>Bacillales Family XII. Incertae Sedis</taxon>
        <taxon>Exiguobacterium</taxon>
    </lineage>
</organism>
<dbReference type="SUPFAM" id="SSF52440">
    <property type="entry name" value="PreATP-grasp domain"/>
    <property type="match status" value="1"/>
</dbReference>
<keyword evidence="1" id="KW-0436">Ligase</keyword>
<dbReference type="eggNOG" id="COG0754">
    <property type="taxonomic scope" value="Bacteria"/>
</dbReference>
<evidence type="ECO:0000256" key="4">
    <source>
        <dbReference type="ARBA" id="ARBA00022840"/>
    </source>
</evidence>
<dbReference type="AlphaFoldDB" id="B1YFP1"/>
<dbReference type="InterPro" id="IPR005494">
    <property type="entry name" value="GSPS_pre-ATP-grasp-like_dom"/>
</dbReference>
<evidence type="ECO:0000313" key="7">
    <source>
        <dbReference type="EMBL" id="ACB62366.1"/>
    </source>
</evidence>
<dbReference type="InterPro" id="IPR016185">
    <property type="entry name" value="PreATP-grasp_dom_sf"/>
</dbReference>
<protein>
    <submittedName>
        <fullName evidence="7">Glutathionylspermidine synthase</fullName>
    </submittedName>
</protein>
<name>B1YFP1_EXIS2</name>
<dbReference type="GO" id="GO:0046872">
    <property type="term" value="F:metal ion binding"/>
    <property type="evidence" value="ECO:0007669"/>
    <property type="project" value="UniProtKB-KW"/>
</dbReference>
<evidence type="ECO:0000256" key="5">
    <source>
        <dbReference type="ARBA" id="ARBA00022842"/>
    </source>
</evidence>
<dbReference type="OrthoDB" id="9765517at2"/>
<sequence length="408" mass="46463">MRTRQELYGDIDAFWDVLDGETYALAEVMPVPKETIEALRTAAREAYTIFEKVIPILWTMDDDGLIELGFPKAALSFLRLQTMRPLSVISRFDFIVTGNRISVMEWNADTPTFIKECFEVNDRIARKVGLGSYNDGQAKQLADSVDRAVKAASHRIHHENPHVVFTSHGDNIEDRWTTEYLQQFVAGATYCPLDELEIRAEDGLYDQQGRRIDILYRQTFPIEMALLDRDEDGTELGRLLLQLVEMGLLEIINPPSAFLMQAKSVLALIWLLHETDHPYLTGHDHEVIAAYFLPTYLSPEPFLRQHQAFVEKPIFGREGDTVTVRQGDGTVLFSNEQRSFSNQSAVYQRYQELPMWSLEDGTEVAYMFGVFVLGGRPSAVGVRAGERITGNRSYFLPIGQRENQEEDG</sequence>
<keyword evidence="5" id="KW-0460">Magnesium</keyword>
<dbReference type="Pfam" id="PF03738">
    <property type="entry name" value="GSP_synth"/>
    <property type="match status" value="1"/>
</dbReference>
<dbReference type="Proteomes" id="UP000001681">
    <property type="component" value="Chromosome"/>
</dbReference>
<gene>
    <name evidence="7" type="ordered locus">Exig_2920</name>
</gene>
<evidence type="ECO:0000256" key="3">
    <source>
        <dbReference type="ARBA" id="ARBA00022741"/>
    </source>
</evidence>
<evidence type="ECO:0000256" key="2">
    <source>
        <dbReference type="ARBA" id="ARBA00022723"/>
    </source>
</evidence>
<dbReference type="GO" id="GO:0016874">
    <property type="term" value="F:ligase activity"/>
    <property type="evidence" value="ECO:0007669"/>
    <property type="project" value="UniProtKB-KW"/>
</dbReference>
<dbReference type="HOGENOM" id="CLU_036484_0_0_9"/>
<keyword evidence="2" id="KW-0479">Metal-binding</keyword>
<dbReference type="GO" id="GO:0005524">
    <property type="term" value="F:ATP binding"/>
    <property type="evidence" value="ECO:0007669"/>
    <property type="project" value="UniProtKB-KW"/>
</dbReference>
<dbReference type="STRING" id="262543.Exig_2920"/>
<evidence type="ECO:0000259" key="6">
    <source>
        <dbReference type="Pfam" id="PF03738"/>
    </source>
</evidence>
<keyword evidence="3" id="KW-0547">Nucleotide-binding</keyword>
<evidence type="ECO:0000256" key="1">
    <source>
        <dbReference type="ARBA" id="ARBA00022598"/>
    </source>
</evidence>
<accession>B1YFP1</accession>
<dbReference type="RefSeq" id="WP_012371782.1">
    <property type="nucleotide sequence ID" value="NC_010556.1"/>
</dbReference>
<dbReference type="SUPFAM" id="SSF56059">
    <property type="entry name" value="Glutathione synthetase ATP-binding domain-like"/>
    <property type="match status" value="1"/>
</dbReference>
<feature type="domain" description="Glutathionylspermidine synthase pre-ATP-grasp-like" evidence="6">
    <location>
        <begin position="18"/>
        <end position="397"/>
    </location>
</feature>
<keyword evidence="4" id="KW-0067">ATP-binding</keyword>
<reference evidence="8" key="3">
    <citation type="submission" date="2008-04" db="EMBL/GenBank/DDBJ databases">
        <title>Complete sequence of chromosome of Exiguobacterium sibiricum 255-15.</title>
        <authorList>
            <consortium name="US DOE Joint Genome Institute"/>
            <person name="Copeland A."/>
            <person name="Lucas S."/>
            <person name="Lapidus A."/>
            <person name="Glavina del Rio T."/>
            <person name="Dalin E."/>
            <person name="Tice H."/>
            <person name="Bruce D."/>
            <person name="Goodwin L."/>
            <person name="Pitluck S."/>
            <person name="Kiss H."/>
            <person name="Chertkov O."/>
            <person name="Monk C."/>
            <person name="Brettin T."/>
            <person name="Detter J.C."/>
            <person name="Han C."/>
            <person name="Kuske C.R."/>
            <person name="Schmutz J."/>
            <person name="Larimer F."/>
            <person name="Land M."/>
            <person name="Hauser L."/>
            <person name="Kyrpides N."/>
            <person name="Mikhailova N."/>
            <person name="Vishnivetskaya T."/>
            <person name="Rodrigues D.F."/>
            <person name="Gilichinsky D."/>
            <person name="Tiedje J."/>
            <person name="Richardson P."/>
        </authorList>
    </citation>
    <scope>NUCLEOTIDE SEQUENCE [LARGE SCALE GENOMIC DNA]</scope>
    <source>
        <strain evidence="8">DSM 17290 / CIP 109462 / JCM 13490 / 255-15</strain>
    </source>
</reference>
<dbReference type="Gene3D" id="3.30.1490.330">
    <property type="match status" value="1"/>
</dbReference>
<dbReference type="KEGG" id="esi:Exig_2920"/>
<reference evidence="7 8" key="2">
    <citation type="journal article" date="2008" name="BMC Genomics">
        <title>Architecture of thermal adaptation in an Exiguobacterium sibiricum strain isolated from 3 million year old permafrost: a genome and transcriptome approach.</title>
        <authorList>
            <person name="Rodrigues D.F."/>
            <person name="Ivanova N."/>
            <person name="He Z."/>
            <person name="Huebner M."/>
            <person name="Zhou J."/>
            <person name="Tiedje J.M."/>
        </authorList>
    </citation>
    <scope>NUCLEOTIDE SEQUENCE [LARGE SCALE GENOMIC DNA]</scope>
    <source>
        <strain evidence="8">DSM 17290 / CIP 109462 / JCM 13490 / 255-15</strain>
    </source>
</reference>
<dbReference type="EMBL" id="CP001022">
    <property type="protein sequence ID" value="ACB62366.1"/>
    <property type="molecule type" value="Genomic_DNA"/>
</dbReference>
<proteinExistence type="predicted"/>
<reference evidence="7 8" key="1">
    <citation type="journal article" date="2006" name="Extremophiles">
        <title>Characterization of Exiguobacterium isolates from the Siberian permafrost. Description of Exiguobacterium sibiricum sp. nov.</title>
        <authorList>
            <person name="Rodrigues D.F."/>
            <person name="Goris J."/>
            <person name="Vishnivetskaya T."/>
            <person name="Gilichinsky D."/>
            <person name="Thomashow M.F."/>
            <person name="Tiedje J.M."/>
        </authorList>
    </citation>
    <scope>NUCLEOTIDE SEQUENCE [LARGE SCALE GENOMIC DNA]</scope>
    <source>
        <strain evidence="8">DSM 17290 / CIP 109462 / JCM 13490 / 255-15</strain>
    </source>
</reference>
<evidence type="ECO:0000313" key="8">
    <source>
        <dbReference type="Proteomes" id="UP000001681"/>
    </source>
</evidence>